<sequence>MARLVLPIRARLSGHRRHHTLAPTRETLAPTRDTLAPTRDTLAPYKTALAPYKTALAPFKTALAPMRGLLAPLAPTRRLLAPLAPYKTALAPTRGLLAPLAPYIIRCQHTSTPCEVTYIQGQSPQRRIREYFYYIDHQGMLFLDDARIKNFTSCFKAEHEIATSSSEDDKLKRLVQKWNREAKELQEQKVKEVEQRRIKWKEQRQKERDSLSGKSEEERSKIIRKKHTRDGRVKLRHLLRRSCGGGVGGIVPSGSHLLLPPQPPLESEDDASLVQRRLYPSPPSLSKDENEVEFEEDWSRSRRPILHAGDVDGEDQEDNDKHNNNNNNDNDTSTTSLYTLYIQGCKVSQLSLKPSLGAAV</sequence>
<dbReference type="PANTHER" id="PTHR31449:SF3">
    <property type="entry name" value="UPF0598 PROTEIN C8ORF82"/>
    <property type="match status" value="1"/>
</dbReference>
<dbReference type="EMBL" id="JAWZYT010005213">
    <property type="protein sequence ID" value="KAK4291241.1"/>
    <property type="molecule type" value="Genomic_DNA"/>
</dbReference>
<comment type="caution">
    <text evidence="3">The sequence shown here is derived from an EMBL/GenBank/DDBJ whole genome shotgun (WGS) entry which is preliminary data.</text>
</comment>
<comment type="similarity">
    <text evidence="1">Belongs to the UPF0598 family.</text>
</comment>
<dbReference type="PANTHER" id="PTHR31449">
    <property type="entry name" value="UPF0598 PROTEIN C8ORF82"/>
    <property type="match status" value="1"/>
</dbReference>
<dbReference type="Proteomes" id="UP001292094">
    <property type="component" value="Unassembled WGS sequence"/>
</dbReference>
<protein>
    <submittedName>
        <fullName evidence="3">Uncharacterized protein</fullName>
    </submittedName>
</protein>
<feature type="region of interest" description="Disordered" evidence="2">
    <location>
        <begin position="196"/>
        <end position="227"/>
    </location>
</feature>
<keyword evidence="4" id="KW-1185">Reference proteome</keyword>
<proteinExistence type="inferred from homology"/>
<gene>
    <name evidence="3" type="ORF">Pmani_035926</name>
</gene>
<accession>A0AAE1NM07</accession>
<feature type="region of interest" description="Disordered" evidence="2">
    <location>
        <begin position="250"/>
        <end position="334"/>
    </location>
</feature>
<evidence type="ECO:0000256" key="2">
    <source>
        <dbReference type="SAM" id="MobiDB-lite"/>
    </source>
</evidence>
<dbReference type="Pfam" id="PF14956">
    <property type="entry name" value="DUF4505"/>
    <property type="match status" value="1"/>
</dbReference>
<evidence type="ECO:0000256" key="1">
    <source>
        <dbReference type="ARBA" id="ARBA00006322"/>
    </source>
</evidence>
<feature type="compositionally biased region" description="Basic and acidic residues" evidence="2">
    <location>
        <begin position="196"/>
        <end position="221"/>
    </location>
</feature>
<evidence type="ECO:0000313" key="4">
    <source>
        <dbReference type="Proteomes" id="UP001292094"/>
    </source>
</evidence>
<dbReference type="AlphaFoldDB" id="A0AAE1NM07"/>
<dbReference type="InterPro" id="IPR028108">
    <property type="entry name" value="DUF4505"/>
</dbReference>
<name>A0AAE1NM07_9EUCA</name>
<reference evidence="3" key="1">
    <citation type="submission" date="2023-11" db="EMBL/GenBank/DDBJ databases">
        <title>Genome assemblies of two species of porcelain crab, Petrolisthes cinctipes and Petrolisthes manimaculis (Anomura: Porcellanidae).</title>
        <authorList>
            <person name="Angst P."/>
        </authorList>
    </citation>
    <scope>NUCLEOTIDE SEQUENCE</scope>
    <source>
        <strain evidence="3">PB745_02</strain>
        <tissue evidence="3">Gill</tissue>
    </source>
</reference>
<evidence type="ECO:0000313" key="3">
    <source>
        <dbReference type="EMBL" id="KAK4291241.1"/>
    </source>
</evidence>
<organism evidence="3 4">
    <name type="scientific">Petrolisthes manimaculis</name>
    <dbReference type="NCBI Taxonomy" id="1843537"/>
    <lineage>
        <taxon>Eukaryota</taxon>
        <taxon>Metazoa</taxon>
        <taxon>Ecdysozoa</taxon>
        <taxon>Arthropoda</taxon>
        <taxon>Crustacea</taxon>
        <taxon>Multicrustacea</taxon>
        <taxon>Malacostraca</taxon>
        <taxon>Eumalacostraca</taxon>
        <taxon>Eucarida</taxon>
        <taxon>Decapoda</taxon>
        <taxon>Pleocyemata</taxon>
        <taxon>Anomura</taxon>
        <taxon>Galatheoidea</taxon>
        <taxon>Porcellanidae</taxon>
        <taxon>Petrolisthes</taxon>
    </lineage>
</organism>